<dbReference type="InterPro" id="IPR036812">
    <property type="entry name" value="NAD(P)_OxRdtase_dom_sf"/>
</dbReference>
<dbReference type="SUPFAM" id="SSF51430">
    <property type="entry name" value="NAD(P)-linked oxidoreductase"/>
    <property type="match status" value="1"/>
</dbReference>
<reference evidence="3 4" key="1">
    <citation type="journal article" date="2020" name="Microorganisms">
        <title>Osmotic Adaptation and Compatible Solute Biosynthesis of Phototrophic Bacteria as Revealed from Genome Analyses.</title>
        <authorList>
            <person name="Imhoff J.F."/>
            <person name="Rahn T."/>
            <person name="Kunzel S."/>
            <person name="Keller A."/>
            <person name="Neulinger S.C."/>
        </authorList>
    </citation>
    <scope>NUCLEOTIDE SEQUENCE [LARGE SCALE GENOMIC DNA]</scope>
    <source>
        <strain evidence="3 4">DSM 6210</strain>
    </source>
</reference>
<comment type="caution">
    <text evidence="3">The sequence shown here is derived from an EMBL/GenBank/DDBJ whole genome shotgun (WGS) entry which is preliminary data.</text>
</comment>
<feature type="signal peptide" evidence="1">
    <location>
        <begin position="1"/>
        <end position="30"/>
    </location>
</feature>
<dbReference type="InterPro" id="IPR023210">
    <property type="entry name" value="NADP_OxRdtase_dom"/>
</dbReference>
<feature type="chain" id="PRO_5045519635" evidence="1">
    <location>
        <begin position="31"/>
        <end position="315"/>
    </location>
</feature>
<dbReference type="InterPro" id="IPR053135">
    <property type="entry name" value="AKR2_Oxidoreductase"/>
</dbReference>
<organism evidence="3 4">
    <name type="scientific">Thiohalocapsa halophila</name>
    <dbReference type="NCBI Taxonomy" id="69359"/>
    <lineage>
        <taxon>Bacteria</taxon>
        <taxon>Pseudomonadati</taxon>
        <taxon>Pseudomonadota</taxon>
        <taxon>Gammaproteobacteria</taxon>
        <taxon>Chromatiales</taxon>
        <taxon>Chromatiaceae</taxon>
        <taxon>Thiohalocapsa</taxon>
    </lineage>
</organism>
<keyword evidence="4" id="KW-1185">Reference proteome</keyword>
<name>A0ABS1CKG3_9GAMM</name>
<gene>
    <name evidence="3" type="ORF">CKO31_15870</name>
</gene>
<dbReference type="Proteomes" id="UP000748752">
    <property type="component" value="Unassembled WGS sequence"/>
</dbReference>
<dbReference type="PANTHER" id="PTHR43312:SF1">
    <property type="entry name" value="NADP-DEPENDENT OXIDOREDUCTASE DOMAIN-CONTAINING PROTEIN"/>
    <property type="match status" value="1"/>
</dbReference>
<feature type="domain" description="NADP-dependent oxidoreductase" evidence="2">
    <location>
        <begin position="57"/>
        <end position="303"/>
    </location>
</feature>
<dbReference type="Gene3D" id="3.20.20.100">
    <property type="entry name" value="NADP-dependent oxidoreductase domain"/>
    <property type="match status" value="1"/>
</dbReference>
<evidence type="ECO:0000259" key="2">
    <source>
        <dbReference type="Pfam" id="PF00248"/>
    </source>
</evidence>
<accession>A0ABS1CKG3</accession>
<evidence type="ECO:0000313" key="3">
    <source>
        <dbReference type="EMBL" id="MBK1632188.1"/>
    </source>
</evidence>
<evidence type="ECO:0000256" key="1">
    <source>
        <dbReference type="SAM" id="SignalP"/>
    </source>
</evidence>
<dbReference type="PANTHER" id="PTHR43312">
    <property type="entry name" value="D-THREO-ALDOSE 1-DEHYDROGENASE"/>
    <property type="match status" value="1"/>
</dbReference>
<dbReference type="EMBL" id="NRRV01000041">
    <property type="protein sequence ID" value="MBK1632188.1"/>
    <property type="molecule type" value="Genomic_DNA"/>
</dbReference>
<dbReference type="RefSeq" id="WP_200239521.1">
    <property type="nucleotide sequence ID" value="NZ_NRRV01000041.1"/>
</dbReference>
<sequence length="315" mass="33699">MSGFDPSRRRLLHAASGLLAAGALPGLALGATAGAGPSAASALTKPIPASGEPLPAIGMGTWITFNVGDNASALATRRDILDAFFAAGGGMIDSSPMYGSAEAVLGNTLPADAERRGLFSATKVWTSDGDAGRAEIEQSRGLWQLPRFDLLQVHNLLAWRAHLETLKAMRANGQVRYIGMTTSHGRRHRELERVMQGEPIDFVQLTYNIVDREAEARLLPLAEERGIAVIANRPYRRGALPERAAGKPLPGWGKDIGCDTWPQALLTFIVSHPAVTCAIPATSRVDHMRENMAAARGPLPDAALRRRMAADFAKL</sequence>
<evidence type="ECO:0000313" key="4">
    <source>
        <dbReference type="Proteomes" id="UP000748752"/>
    </source>
</evidence>
<dbReference type="CDD" id="cd19095">
    <property type="entry name" value="AKR_PA4992-like"/>
    <property type="match status" value="1"/>
</dbReference>
<keyword evidence="1" id="KW-0732">Signal</keyword>
<dbReference type="PROSITE" id="PS51318">
    <property type="entry name" value="TAT"/>
    <property type="match status" value="1"/>
</dbReference>
<proteinExistence type="predicted"/>
<protein>
    <submittedName>
        <fullName evidence="3">Aldo/keto reductase</fullName>
    </submittedName>
</protein>
<dbReference type="Pfam" id="PF00248">
    <property type="entry name" value="Aldo_ket_red"/>
    <property type="match status" value="1"/>
</dbReference>
<dbReference type="InterPro" id="IPR006311">
    <property type="entry name" value="TAT_signal"/>
</dbReference>